<dbReference type="PANTHER" id="PTHR43298">
    <property type="entry name" value="MULTIDRUG RESISTANCE PROTEIN NORM-RELATED"/>
    <property type="match status" value="1"/>
</dbReference>
<evidence type="ECO:0000256" key="5">
    <source>
        <dbReference type="ARBA" id="ARBA00022448"/>
    </source>
</evidence>
<gene>
    <name evidence="14" type="ORF">K340107D12_28760</name>
</gene>
<accession>A0ABQ0BU52</accession>
<evidence type="ECO:0000256" key="12">
    <source>
        <dbReference type="ARBA" id="ARBA00031636"/>
    </source>
</evidence>
<comment type="function">
    <text evidence="1">Multidrug efflux pump.</text>
</comment>
<dbReference type="RefSeq" id="WP_320998390.1">
    <property type="nucleotide sequence ID" value="NZ_BAABZQ010000001.1"/>
</dbReference>
<evidence type="ECO:0000256" key="3">
    <source>
        <dbReference type="ARBA" id="ARBA00010199"/>
    </source>
</evidence>
<protein>
    <recommendedName>
        <fullName evidence="4">Probable multidrug resistance protein NorM</fullName>
    </recommendedName>
    <alternativeName>
        <fullName evidence="12">Multidrug-efflux transporter</fullName>
    </alternativeName>
</protein>
<comment type="similarity">
    <text evidence="3">Belongs to the multi antimicrobial extrusion (MATE) (TC 2.A.66.1) family.</text>
</comment>
<dbReference type="InterPro" id="IPR050222">
    <property type="entry name" value="MATE_MdtK"/>
</dbReference>
<evidence type="ECO:0000256" key="4">
    <source>
        <dbReference type="ARBA" id="ARBA00020268"/>
    </source>
</evidence>
<dbReference type="InterPro" id="IPR002528">
    <property type="entry name" value="MATE_fam"/>
</dbReference>
<dbReference type="InterPro" id="IPR048279">
    <property type="entry name" value="MdtK-like"/>
</dbReference>
<dbReference type="Proteomes" id="UP001600941">
    <property type="component" value="Unassembled WGS sequence"/>
</dbReference>
<feature type="transmembrane region" description="Helical" evidence="13">
    <location>
        <begin position="60"/>
        <end position="82"/>
    </location>
</feature>
<evidence type="ECO:0000313" key="14">
    <source>
        <dbReference type="EMBL" id="GAA6500060.1"/>
    </source>
</evidence>
<comment type="caution">
    <text evidence="14">The sequence shown here is derived from an EMBL/GenBank/DDBJ whole genome shotgun (WGS) entry which is preliminary data.</text>
</comment>
<evidence type="ECO:0000256" key="10">
    <source>
        <dbReference type="ARBA" id="ARBA00023065"/>
    </source>
</evidence>
<feature type="transmembrane region" description="Helical" evidence="13">
    <location>
        <begin position="389"/>
        <end position="410"/>
    </location>
</feature>
<feature type="transmembrane region" description="Helical" evidence="13">
    <location>
        <begin position="315"/>
        <end position="337"/>
    </location>
</feature>
<feature type="transmembrane region" description="Helical" evidence="13">
    <location>
        <begin position="94"/>
        <end position="114"/>
    </location>
</feature>
<keyword evidence="10" id="KW-0406">Ion transport</keyword>
<evidence type="ECO:0000256" key="9">
    <source>
        <dbReference type="ARBA" id="ARBA00022989"/>
    </source>
</evidence>
<reference evidence="14 15" key="1">
    <citation type="submission" date="2024-04" db="EMBL/GenBank/DDBJ databases">
        <title>Defined microbial consortia suppress multidrug-resistant proinflammatory Enterobacteriaceae via ecological control.</title>
        <authorList>
            <person name="Furuichi M."/>
            <person name="Kawaguchi T."/>
            <person name="Pust M."/>
            <person name="Yasuma K."/>
            <person name="Plichta D."/>
            <person name="Hasegawa N."/>
            <person name="Ohya T."/>
            <person name="Bhattarai S."/>
            <person name="Sasajima S."/>
            <person name="Aoto Y."/>
            <person name="Tuganbaev T."/>
            <person name="Yaginuma M."/>
            <person name="Ueda M."/>
            <person name="Okahashi N."/>
            <person name="Amafuji K."/>
            <person name="Kiridooshi Y."/>
            <person name="Sugita K."/>
            <person name="Strazar M."/>
            <person name="Skelly A."/>
            <person name="Suda W."/>
            <person name="Hattori M."/>
            <person name="Nakamoto N."/>
            <person name="Caballero S."/>
            <person name="Norman J."/>
            <person name="Olle B."/>
            <person name="Tanoue T."/>
            <person name="Arita M."/>
            <person name="Bucci V."/>
            <person name="Atarashi K."/>
            <person name="Xavier R."/>
            <person name="Honda K."/>
        </authorList>
    </citation>
    <scope>NUCLEOTIDE SEQUENCE [LARGE SCALE GENOMIC DNA]</scope>
    <source>
        <strain evidence="15">k34-0107-D12</strain>
    </source>
</reference>
<feature type="transmembrane region" description="Helical" evidence="13">
    <location>
        <begin position="283"/>
        <end position="303"/>
    </location>
</feature>
<feature type="transmembrane region" description="Helical" evidence="13">
    <location>
        <begin position="194"/>
        <end position="216"/>
    </location>
</feature>
<keyword evidence="7" id="KW-1003">Cell membrane</keyword>
<keyword evidence="9 13" id="KW-1133">Transmembrane helix</keyword>
<keyword evidence="6" id="KW-0050">Antiport</keyword>
<dbReference type="CDD" id="cd13138">
    <property type="entry name" value="MATE_yoeA_like"/>
    <property type="match status" value="1"/>
</dbReference>
<comment type="subcellular location">
    <subcellularLocation>
        <location evidence="2">Cell membrane</location>
        <topology evidence="2">Multi-pass membrane protein</topology>
    </subcellularLocation>
</comment>
<name>A0ABQ0BU52_9FIRM</name>
<evidence type="ECO:0000256" key="7">
    <source>
        <dbReference type="ARBA" id="ARBA00022475"/>
    </source>
</evidence>
<feature type="transmembrane region" description="Helical" evidence="13">
    <location>
        <begin position="166"/>
        <end position="188"/>
    </location>
</feature>
<feature type="transmembrane region" description="Helical" evidence="13">
    <location>
        <begin position="134"/>
        <end position="154"/>
    </location>
</feature>
<sequence>MSTQTNMTKGSPLKLLLCFAIPLMFGTIFQQSFIIADRIIVGHLIGADAFSSVGVTGSVSMVFTSLCLGIAIGSGIVVSQFYGAKDEEGTALAIRNGTMITILSTLMISILALLVTKPILLLLNTPASLLEDSINYMSISLGGLVVVILYYIPFSVLRSLGDAKTPIIFLVVCSILNIAFDLVFILIFHTGVEGTAIASLLAQGIAGILCFIYAIRKYSCFETALKKAKFDKAMAKQIFRICIPMGFQYSFIYLSTTILQWVINGYGTSMIGAFTATSQIESLIQQPFTALGTAIATYTGQNIGAGNTERIRQGLVAALKICLVYSLILVLVFRGFGRIVMNIFVSDTCIIDNAVKGIHITSTFFLALGMGQILRYLLNGAGDSAYSMVNGIVEIVCRLVFVFLLTNISFIGQWGIWWTTAFTWSCTALFGICRFIGGKWKDKGIV</sequence>
<evidence type="ECO:0000256" key="13">
    <source>
        <dbReference type="SAM" id="Phobius"/>
    </source>
</evidence>
<proteinExistence type="inferred from homology"/>
<keyword evidence="15" id="KW-1185">Reference proteome</keyword>
<keyword evidence="5" id="KW-0813">Transport</keyword>
<evidence type="ECO:0000256" key="8">
    <source>
        <dbReference type="ARBA" id="ARBA00022692"/>
    </source>
</evidence>
<evidence type="ECO:0000313" key="15">
    <source>
        <dbReference type="Proteomes" id="UP001600941"/>
    </source>
</evidence>
<dbReference type="NCBIfam" id="TIGR00797">
    <property type="entry name" value="matE"/>
    <property type="match status" value="1"/>
</dbReference>
<evidence type="ECO:0000256" key="1">
    <source>
        <dbReference type="ARBA" id="ARBA00003408"/>
    </source>
</evidence>
<keyword evidence="8 13" id="KW-0812">Transmembrane</keyword>
<evidence type="ECO:0000256" key="2">
    <source>
        <dbReference type="ARBA" id="ARBA00004651"/>
    </source>
</evidence>
<dbReference type="PIRSF" id="PIRSF006603">
    <property type="entry name" value="DinF"/>
    <property type="match status" value="1"/>
</dbReference>
<dbReference type="EMBL" id="BAABZQ010000001">
    <property type="protein sequence ID" value="GAA6500060.1"/>
    <property type="molecule type" value="Genomic_DNA"/>
</dbReference>
<feature type="transmembrane region" description="Helical" evidence="13">
    <location>
        <begin position="237"/>
        <end position="263"/>
    </location>
</feature>
<evidence type="ECO:0000256" key="6">
    <source>
        <dbReference type="ARBA" id="ARBA00022449"/>
    </source>
</evidence>
<feature type="transmembrane region" description="Helical" evidence="13">
    <location>
        <begin position="357"/>
        <end position="377"/>
    </location>
</feature>
<organism evidence="14 15">
    <name type="scientific">Blautia parvula</name>
    <dbReference type="NCBI Taxonomy" id="2877527"/>
    <lineage>
        <taxon>Bacteria</taxon>
        <taxon>Bacillati</taxon>
        <taxon>Bacillota</taxon>
        <taxon>Clostridia</taxon>
        <taxon>Lachnospirales</taxon>
        <taxon>Lachnospiraceae</taxon>
        <taxon>Blautia</taxon>
    </lineage>
</organism>
<keyword evidence="11 13" id="KW-0472">Membrane</keyword>
<dbReference type="Pfam" id="PF01554">
    <property type="entry name" value="MatE"/>
    <property type="match status" value="2"/>
</dbReference>
<evidence type="ECO:0000256" key="11">
    <source>
        <dbReference type="ARBA" id="ARBA00023136"/>
    </source>
</evidence>
<feature type="transmembrane region" description="Helical" evidence="13">
    <location>
        <begin position="416"/>
        <end position="437"/>
    </location>
</feature>
<dbReference type="PANTHER" id="PTHR43298:SF2">
    <property type="entry name" value="FMN_FAD EXPORTER YEEO-RELATED"/>
    <property type="match status" value="1"/>
</dbReference>